<sequence length="84" mass="9417">MGFETGRLQLNKDAVPSLFHPSIQLFQERQAQLFKDLPEDSVEIADGRCDSPGYSAKDCTYTVLATEVGKILHYEQIRVGEVSK</sequence>
<evidence type="ECO:0000313" key="1">
    <source>
        <dbReference type="EMBL" id="KAH8018968.1"/>
    </source>
</evidence>
<gene>
    <name evidence="1" type="ORF">HPB51_014034</name>
</gene>
<proteinExistence type="predicted"/>
<organism evidence="1 2">
    <name type="scientific">Rhipicephalus microplus</name>
    <name type="common">Cattle tick</name>
    <name type="synonym">Boophilus microplus</name>
    <dbReference type="NCBI Taxonomy" id="6941"/>
    <lineage>
        <taxon>Eukaryota</taxon>
        <taxon>Metazoa</taxon>
        <taxon>Ecdysozoa</taxon>
        <taxon>Arthropoda</taxon>
        <taxon>Chelicerata</taxon>
        <taxon>Arachnida</taxon>
        <taxon>Acari</taxon>
        <taxon>Parasitiformes</taxon>
        <taxon>Ixodida</taxon>
        <taxon>Ixodoidea</taxon>
        <taxon>Ixodidae</taxon>
        <taxon>Rhipicephalinae</taxon>
        <taxon>Rhipicephalus</taxon>
        <taxon>Boophilus</taxon>
    </lineage>
</organism>
<keyword evidence="2" id="KW-1185">Reference proteome</keyword>
<protein>
    <submittedName>
        <fullName evidence="1">Uncharacterized protein</fullName>
    </submittedName>
</protein>
<reference evidence="1" key="1">
    <citation type="journal article" date="2020" name="Cell">
        <title>Large-Scale Comparative Analyses of Tick Genomes Elucidate Their Genetic Diversity and Vector Capacities.</title>
        <authorList>
            <consortium name="Tick Genome and Microbiome Consortium (TIGMIC)"/>
            <person name="Jia N."/>
            <person name="Wang J."/>
            <person name="Shi W."/>
            <person name="Du L."/>
            <person name="Sun Y."/>
            <person name="Zhan W."/>
            <person name="Jiang J.F."/>
            <person name="Wang Q."/>
            <person name="Zhang B."/>
            <person name="Ji P."/>
            <person name="Bell-Sakyi L."/>
            <person name="Cui X.M."/>
            <person name="Yuan T.T."/>
            <person name="Jiang B.G."/>
            <person name="Yang W.F."/>
            <person name="Lam T.T."/>
            <person name="Chang Q.C."/>
            <person name="Ding S.J."/>
            <person name="Wang X.J."/>
            <person name="Zhu J.G."/>
            <person name="Ruan X.D."/>
            <person name="Zhao L."/>
            <person name="Wei J.T."/>
            <person name="Ye R.Z."/>
            <person name="Que T.C."/>
            <person name="Du C.H."/>
            <person name="Zhou Y.H."/>
            <person name="Cheng J.X."/>
            <person name="Dai P.F."/>
            <person name="Guo W.B."/>
            <person name="Han X.H."/>
            <person name="Huang E.J."/>
            <person name="Li L.F."/>
            <person name="Wei W."/>
            <person name="Gao Y.C."/>
            <person name="Liu J.Z."/>
            <person name="Shao H.Z."/>
            <person name="Wang X."/>
            <person name="Wang C.C."/>
            <person name="Yang T.C."/>
            <person name="Huo Q.B."/>
            <person name="Li W."/>
            <person name="Chen H.Y."/>
            <person name="Chen S.E."/>
            <person name="Zhou L.G."/>
            <person name="Ni X.B."/>
            <person name="Tian J.H."/>
            <person name="Sheng Y."/>
            <person name="Liu T."/>
            <person name="Pan Y.S."/>
            <person name="Xia L.Y."/>
            <person name="Li J."/>
            <person name="Zhao F."/>
            <person name="Cao W.C."/>
        </authorList>
    </citation>
    <scope>NUCLEOTIDE SEQUENCE</scope>
    <source>
        <strain evidence="1">Rmic-2018</strain>
    </source>
</reference>
<evidence type="ECO:0000313" key="2">
    <source>
        <dbReference type="Proteomes" id="UP000821866"/>
    </source>
</evidence>
<dbReference type="AlphaFoldDB" id="A0A9J6DA95"/>
<accession>A0A9J6DA95</accession>
<dbReference type="EMBL" id="JABSTU010000010">
    <property type="protein sequence ID" value="KAH8018968.1"/>
    <property type="molecule type" value="Genomic_DNA"/>
</dbReference>
<reference evidence="1" key="2">
    <citation type="submission" date="2021-09" db="EMBL/GenBank/DDBJ databases">
        <authorList>
            <person name="Jia N."/>
            <person name="Wang J."/>
            <person name="Shi W."/>
            <person name="Du L."/>
            <person name="Sun Y."/>
            <person name="Zhan W."/>
            <person name="Jiang J."/>
            <person name="Wang Q."/>
            <person name="Zhang B."/>
            <person name="Ji P."/>
            <person name="Sakyi L.B."/>
            <person name="Cui X."/>
            <person name="Yuan T."/>
            <person name="Jiang B."/>
            <person name="Yang W."/>
            <person name="Lam T.T.-Y."/>
            <person name="Chang Q."/>
            <person name="Ding S."/>
            <person name="Wang X."/>
            <person name="Zhu J."/>
            <person name="Ruan X."/>
            <person name="Zhao L."/>
            <person name="Wei J."/>
            <person name="Que T."/>
            <person name="Du C."/>
            <person name="Cheng J."/>
            <person name="Dai P."/>
            <person name="Han X."/>
            <person name="Huang E."/>
            <person name="Gao Y."/>
            <person name="Liu J."/>
            <person name="Shao H."/>
            <person name="Ye R."/>
            <person name="Li L."/>
            <person name="Wei W."/>
            <person name="Wang X."/>
            <person name="Wang C."/>
            <person name="Huo Q."/>
            <person name="Li W."/>
            <person name="Guo W."/>
            <person name="Chen H."/>
            <person name="Chen S."/>
            <person name="Zhou L."/>
            <person name="Zhou L."/>
            <person name="Ni X."/>
            <person name="Tian J."/>
            <person name="Zhou Y."/>
            <person name="Sheng Y."/>
            <person name="Liu T."/>
            <person name="Pan Y."/>
            <person name="Xia L."/>
            <person name="Li J."/>
            <person name="Zhao F."/>
            <person name="Cao W."/>
        </authorList>
    </citation>
    <scope>NUCLEOTIDE SEQUENCE</scope>
    <source>
        <strain evidence="1">Rmic-2018</strain>
        <tissue evidence="1">Larvae</tissue>
    </source>
</reference>
<comment type="caution">
    <text evidence="1">The sequence shown here is derived from an EMBL/GenBank/DDBJ whole genome shotgun (WGS) entry which is preliminary data.</text>
</comment>
<dbReference type="Proteomes" id="UP000821866">
    <property type="component" value="Chromosome 8"/>
</dbReference>
<name>A0A9J6DA95_RHIMP</name>